<dbReference type="InterPro" id="IPR001610">
    <property type="entry name" value="PAC"/>
</dbReference>
<dbReference type="Pfam" id="PF01627">
    <property type="entry name" value="Hpt"/>
    <property type="match status" value="1"/>
</dbReference>
<dbReference type="PROSITE" id="PS50112">
    <property type="entry name" value="PAS"/>
    <property type="match status" value="2"/>
</dbReference>
<reference evidence="15" key="1">
    <citation type="journal article" date="2019" name="Int. J. Syst. Evol. Microbiol.">
        <title>The Global Catalogue of Microorganisms (GCM) 10K type strain sequencing project: providing services to taxonomists for standard genome sequencing and annotation.</title>
        <authorList>
            <consortium name="The Broad Institute Genomics Platform"/>
            <consortium name="The Broad Institute Genome Sequencing Center for Infectious Disease"/>
            <person name="Wu L."/>
            <person name="Ma J."/>
        </authorList>
    </citation>
    <scope>NUCLEOTIDE SEQUENCE [LARGE SCALE GENOMIC DNA]</scope>
    <source>
        <strain evidence="15">CECT 7956</strain>
    </source>
</reference>
<dbReference type="InterPro" id="IPR000700">
    <property type="entry name" value="PAS-assoc_C"/>
</dbReference>
<gene>
    <name evidence="14" type="ORF">ACFOOI_03045</name>
</gene>
<dbReference type="Gene3D" id="3.30.450.40">
    <property type="match status" value="1"/>
</dbReference>
<keyword evidence="4" id="KW-0808">Transferase</keyword>
<accession>A0ABV7YTU6</accession>
<dbReference type="CDD" id="cd17546">
    <property type="entry name" value="REC_hyHK_CKI1_RcsC-like"/>
    <property type="match status" value="1"/>
</dbReference>
<dbReference type="InterPro" id="IPR036641">
    <property type="entry name" value="HPT_dom_sf"/>
</dbReference>
<dbReference type="CDD" id="cd16922">
    <property type="entry name" value="HATPase_EvgS-ArcB-TorS-like"/>
    <property type="match status" value="1"/>
</dbReference>
<dbReference type="SMART" id="SM00388">
    <property type="entry name" value="HisKA"/>
    <property type="match status" value="1"/>
</dbReference>
<feature type="modified residue" description="Phosphohistidine" evidence="6">
    <location>
        <position position="1034"/>
    </location>
</feature>
<dbReference type="Gene3D" id="3.40.50.2300">
    <property type="match status" value="1"/>
</dbReference>
<dbReference type="SMART" id="SM00387">
    <property type="entry name" value="HATPase_c"/>
    <property type="match status" value="1"/>
</dbReference>
<dbReference type="InterPro" id="IPR004358">
    <property type="entry name" value="Sig_transdc_His_kin-like_C"/>
</dbReference>
<dbReference type="Gene3D" id="1.10.287.130">
    <property type="match status" value="1"/>
</dbReference>
<dbReference type="PRINTS" id="PR00344">
    <property type="entry name" value="BCTRLSENSOR"/>
</dbReference>
<dbReference type="SUPFAM" id="SSF55781">
    <property type="entry name" value="GAF domain-like"/>
    <property type="match status" value="1"/>
</dbReference>
<evidence type="ECO:0000259" key="10">
    <source>
        <dbReference type="PROSITE" id="PS50110"/>
    </source>
</evidence>
<evidence type="ECO:0000256" key="8">
    <source>
        <dbReference type="SAM" id="Coils"/>
    </source>
</evidence>
<dbReference type="Pfam" id="PF13185">
    <property type="entry name" value="GAF_2"/>
    <property type="match status" value="1"/>
</dbReference>
<dbReference type="InterPro" id="IPR008207">
    <property type="entry name" value="Sig_transdc_His_kin_Hpt_dom"/>
</dbReference>
<sequence>MGSPKKQDTNTSQAEIFDLLQDFVDNTAEIILMLSTEGEFKFVNNAFLELSGYSRGELKQITIHDILHPQHKDKIEEQLNLLKTGAPISEFLLVIRTKDRKKIYLSGDINCRFVKEKPESFRCILRDITLRRRAESAQNLYYSIAQSNLNTKNITEFLTQVHQNLQKNIYANNFFVAVFEREENSIYFPYHVDEYFEKDQNYLKRKLGNGLIEYSMVQNKPMILHKEDLEKLIETEKLFIYESVLPAIQILVPLKINEKTIGVIGIKSYSDENKFTSRDSELLEFVSGQIAIAMERKKSEESLVLQTARLNAIFDSSTHYIWTVNQKRHLSSLNKNYYNLIHQNLGVAPEIGSSLEKLGWKLIAPEDKPSLREHYNLAFQGIPQYFEMHWGALDGGDNWFEFYLNPILTSENQEIEEVSGIARNITEKKHALINLQKSEEKFRNTIESFIDIYYRTDLAGNVTMISPSVLTHTGYTVQEVIHQKVDKFFENAIDSSQDIKGLLKMGSITNFEVNVKRKDDTLRQFMLNIRMIKDAKGIPMEVEGVARDITELKRGAEELKKAKEEAEYSLKVKEQFLANMSHEIRTPMNGIIGMIDVLIETPLEKSQKDYVQTIKKSSETLLTILNDILDLSKIEAGKMELCMVPFALEETINNLIALFKQRAIEKNNTIRFTLDENTPRFIIGDQVRLLQILSNLTSNALKFTTNGQIDIRITAKEVWNENYEIKFEIIDSGIGISPENQEKLFNSFQQLDISTKKQFGGTGLGLVISKELSRQMGGEIGLISKQGEGSNFWFTITSKKTNPEQVISHEKVHEEITLLNYFKDFSPKILLVDDNSVNRKVATEILKKANCEIISAESGMEAIEIYQEIQDFDMILMDIQMPEMDGIETTQRLKKEFGDTLPTVVAMTAYSMQNDRENFLSKGLDDYVSKPIRANILIKKVEEIYLGKNNRTLKKAEEKEVIESVQHIGTAAYQIPADIPMFDMEVINSLKEMVGRDMVISIFEDFEKEATEQIENTIEAYKQNDVITIQKELHTLKGNSGTIGLMKIHEVTKDIEVPAKTGNLEGFEEKAEILKREFESFKKEYKGL</sequence>
<dbReference type="SUPFAM" id="SSF55874">
    <property type="entry name" value="ATPase domain of HSP90 chaperone/DNA topoisomerase II/histidine kinase"/>
    <property type="match status" value="1"/>
</dbReference>
<dbReference type="InterPro" id="IPR036097">
    <property type="entry name" value="HisK_dim/P_sf"/>
</dbReference>
<dbReference type="RefSeq" id="WP_379834909.1">
    <property type="nucleotide sequence ID" value="NZ_JBHRYQ010000001.1"/>
</dbReference>
<dbReference type="InterPro" id="IPR029016">
    <property type="entry name" value="GAF-like_dom_sf"/>
</dbReference>
<feature type="domain" description="Response regulatory" evidence="10">
    <location>
        <begin position="828"/>
        <end position="945"/>
    </location>
</feature>
<dbReference type="Gene3D" id="3.30.565.10">
    <property type="entry name" value="Histidine kinase-like ATPase, C-terminal domain"/>
    <property type="match status" value="1"/>
</dbReference>
<feature type="domain" description="PAC" evidence="12">
    <location>
        <begin position="384"/>
        <end position="437"/>
    </location>
</feature>
<dbReference type="PANTHER" id="PTHR45339:SF3">
    <property type="entry name" value="HISTIDINE KINASE"/>
    <property type="match status" value="1"/>
</dbReference>
<evidence type="ECO:0000259" key="11">
    <source>
        <dbReference type="PROSITE" id="PS50112"/>
    </source>
</evidence>
<dbReference type="SMART" id="SM00086">
    <property type="entry name" value="PAC"/>
    <property type="match status" value="3"/>
</dbReference>
<evidence type="ECO:0000256" key="4">
    <source>
        <dbReference type="ARBA" id="ARBA00022679"/>
    </source>
</evidence>
<name>A0ABV7YTU6_9BACT</name>
<dbReference type="InterPro" id="IPR003018">
    <property type="entry name" value="GAF"/>
</dbReference>
<evidence type="ECO:0000313" key="14">
    <source>
        <dbReference type="EMBL" id="MFC3809618.1"/>
    </source>
</evidence>
<feature type="domain" description="PAC" evidence="12">
    <location>
        <begin position="509"/>
        <end position="561"/>
    </location>
</feature>
<evidence type="ECO:0000256" key="3">
    <source>
        <dbReference type="ARBA" id="ARBA00022553"/>
    </source>
</evidence>
<dbReference type="PROSITE" id="PS50109">
    <property type="entry name" value="HIS_KIN"/>
    <property type="match status" value="1"/>
</dbReference>
<dbReference type="PROSITE" id="PS50110">
    <property type="entry name" value="RESPONSE_REGULATORY"/>
    <property type="match status" value="1"/>
</dbReference>
<evidence type="ECO:0000259" key="9">
    <source>
        <dbReference type="PROSITE" id="PS50109"/>
    </source>
</evidence>
<evidence type="ECO:0000256" key="7">
    <source>
        <dbReference type="PROSITE-ProRule" id="PRU00169"/>
    </source>
</evidence>
<dbReference type="EMBL" id="JBHRYQ010000001">
    <property type="protein sequence ID" value="MFC3809618.1"/>
    <property type="molecule type" value="Genomic_DNA"/>
</dbReference>
<dbReference type="InterPro" id="IPR003594">
    <property type="entry name" value="HATPase_dom"/>
</dbReference>
<feature type="modified residue" description="4-aspartylphosphate" evidence="7">
    <location>
        <position position="878"/>
    </location>
</feature>
<dbReference type="SMART" id="SM00091">
    <property type="entry name" value="PAS"/>
    <property type="match status" value="3"/>
</dbReference>
<dbReference type="SUPFAM" id="SSF47226">
    <property type="entry name" value="Histidine-containing phosphotransfer domain, HPT domain"/>
    <property type="match status" value="1"/>
</dbReference>
<keyword evidence="5" id="KW-0418">Kinase</keyword>
<dbReference type="CDD" id="cd00082">
    <property type="entry name" value="HisKA"/>
    <property type="match status" value="1"/>
</dbReference>
<evidence type="ECO:0000259" key="12">
    <source>
        <dbReference type="PROSITE" id="PS50113"/>
    </source>
</evidence>
<evidence type="ECO:0000259" key="13">
    <source>
        <dbReference type="PROSITE" id="PS50894"/>
    </source>
</evidence>
<comment type="catalytic activity">
    <reaction evidence="1">
        <text>ATP + protein L-histidine = ADP + protein N-phospho-L-histidine.</text>
        <dbReference type="EC" id="2.7.13.3"/>
    </reaction>
</comment>
<dbReference type="EC" id="2.7.13.3" evidence="2"/>
<dbReference type="Proteomes" id="UP001595616">
    <property type="component" value="Unassembled WGS sequence"/>
</dbReference>
<comment type="caution">
    <text evidence="14">The sequence shown here is derived from an EMBL/GenBank/DDBJ whole genome shotgun (WGS) entry which is preliminary data.</text>
</comment>
<organism evidence="14 15">
    <name type="scientific">Lacihabitans lacunae</name>
    <dbReference type="NCBI Taxonomy" id="1028214"/>
    <lineage>
        <taxon>Bacteria</taxon>
        <taxon>Pseudomonadati</taxon>
        <taxon>Bacteroidota</taxon>
        <taxon>Cytophagia</taxon>
        <taxon>Cytophagales</taxon>
        <taxon>Leadbetterellaceae</taxon>
        <taxon>Lacihabitans</taxon>
    </lineage>
</organism>
<dbReference type="CDD" id="cd00130">
    <property type="entry name" value="PAS"/>
    <property type="match status" value="3"/>
</dbReference>
<dbReference type="Pfam" id="PF00512">
    <property type="entry name" value="HisKA"/>
    <property type="match status" value="1"/>
</dbReference>
<dbReference type="InterPro" id="IPR001789">
    <property type="entry name" value="Sig_transdc_resp-reg_receiver"/>
</dbReference>
<evidence type="ECO:0000256" key="1">
    <source>
        <dbReference type="ARBA" id="ARBA00000085"/>
    </source>
</evidence>
<dbReference type="InterPro" id="IPR035965">
    <property type="entry name" value="PAS-like_dom_sf"/>
</dbReference>
<feature type="domain" description="HPt" evidence="13">
    <location>
        <begin position="995"/>
        <end position="1088"/>
    </location>
</feature>
<dbReference type="PROSITE" id="PS50894">
    <property type="entry name" value="HPT"/>
    <property type="match status" value="1"/>
</dbReference>
<dbReference type="Pfam" id="PF02518">
    <property type="entry name" value="HATPase_c"/>
    <property type="match status" value="1"/>
</dbReference>
<dbReference type="InterPro" id="IPR005467">
    <property type="entry name" value="His_kinase_dom"/>
</dbReference>
<dbReference type="PROSITE" id="PS50113">
    <property type="entry name" value="PAC"/>
    <property type="match status" value="2"/>
</dbReference>
<dbReference type="PANTHER" id="PTHR45339">
    <property type="entry name" value="HYBRID SIGNAL TRANSDUCTION HISTIDINE KINASE J"/>
    <property type="match status" value="1"/>
</dbReference>
<dbReference type="InterPro" id="IPR000014">
    <property type="entry name" value="PAS"/>
</dbReference>
<dbReference type="SUPFAM" id="SSF47384">
    <property type="entry name" value="Homodimeric domain of signal transducing histidine kinase"/>
    <property type="match status" value="1"/>
</dbReference>
<proteinExistence type="predicted"/>
<evidence type="ECO:0000313" key="15">
    <source>
        <dbReference type="Proteomes" id="UP001595616"/>
    </source>
</evidence>
<protein>
    <recommendedName>
        <fullName evidence="2">histidine kinase</fullName>
        <ecNumber evidence="2">2.7.13.3</ecNumber>
    </recommendedName>
</protein>
<dbReference type="NCBIfam" id="TIGR00229">
    <property type="entry name" value="sensory_box"/>
    <property type="match status" value="2"/>
</dbReference>
<dbReference type="InterPro" id="IPR011006">
    <property type="entry name" value="CheY-like_superfamily"/>
</dbReference>
<keyword evidence="3 7" id="KW-0597">Phosphoprotein</keyword>
<feature type="coiled-coil region" evidence="8">
    <location>
        <begin position="542"/>
        <end position="569"/>
    </location>
</feature>
<dbReference type="Gene3D" id="1.20.120.160">
    <property type="entry name" value="HPT domain"/>
    <property type="match status" value="1"/>
</dbReference>
<evidence type="ECO:0000256" key="6">
    <source>
        <dbReference type="PROSITE-ProRule" id="PRU00110"/>
    </source>
</evidence>
<dbReference type="SMART" id="SM00448">
    <property type="entry name" value="REC"/>
    <property type="match status" value="1"/>
</dbReference>
<dbReference type="Gene3D" id="3.30.450.20">
    <property type="entry name" value="PAS domain"/>
    <property type="match status" value="3"/>
</dbReference>
<feature type="domain" description="Histidine kinase" evidence="9">
    <location>
        <begin position="579"/>
        <end position="800"/>
    </location>
</feature>
<dbReference type="SUPFAM" id="SSF52172">
    <property type="entry name" value="CheY-like"/>
    <property type="match status" value="1"/>
</dbReference>
<feature type="domain" description="PAS" evidence="11">
    <location>
        <begin position="16"/>
        <end position="86"/>
    </location>
</feature>
<keyword evidence="15" id="KW-1185">Reference proteome</keyword>
<dbReference type="InterPro" id="IPR036890">
    <property type="entry name" value="HATPase_C_sf"/>
</dbReference>
<keyword evidence="8" id="KW-0175">Coiled coil</keyword>
<dbReference type="InterPro" id="IPR003661">
    <property type="entry name" value="HisK_dim/P_dom"/>
</dbReference>
<dbReference type="SUPFAM" id="SSF55785">
    <property type="entry name" value="PYP-like sensor domain (PAS domain)"/>
    <property type="match status" value="3"/>
</dbReference>
<dbReference type="Pfam" id="PF00072">
    <property type="entry name" value="Response_reg"/>
    <property type="match status" value="1"/>
</dbReference>
<dbReference type="Pfam" id="PF13426">
    <property type="entry name" value="PAS_9"/>
    <property type="match status" value="2"/>
</dbReference>
<feature type="domain" description="PAS" evidence="11">
    <location>
        <begin position="438"/>
        <end position="481"/>
    </location>
</feature>
<evidence type="ECO:0000256" key="2">
    <source>
        <dbReference type="ARBA" id="ARBA00012438"/>
    </source>
</evidence>
<evidence type="ECO:0000256" key="5">
    <source>
        <dbReference type="ARBA" id="ARBA00022777"/>
    </source>
</evidence>